<organism evidence="1 2">
    <name type="scientific">Corynebacterium pyruviciproducens ATCC BAA-1742</name>
    <dbReference type="NCBI Taxonomy" id="1125779"/>
    <lineage>
        <taxon>Bacteria</taxon>
        <taxon>Bacillati</taxon>
        <taxon>Actinomycetota</taxon>
        <taxon>Actinomycetes</taxon>
        <taxon>Mycobacteriales</taxon>
        <taxon>Corynebacteriaceae</taxon>
        <taxon>Corynebacterium</taxon>
    </lineage>
</organism>
<accession>S3A1S0</accession>
<dbReference type="EMBL" id="ATBY01000009">
    <property type="protein sequence ID" value="EPD70209.1"/>
    <property type="molecule type" value="Genomic_DNA"/>
</dbReference>
<dbReference type="HOGENOM" id="CLU_2933586_0_0_11"/>
<dbReference type="Proteomes" id="UP000014408">
    <property type="component" value="Unassembled WGS sequence"/>
</dbReference>
<dbReference type="InterPro" id="IPR011051">
    <property type="entry name" value="RmlC_Cupin_sf"/>
</dbReference>
<dbReference type="RefSeq" id="WP_016457557.1">
    <property type="nucleotide sequence ID" value="NZ_KE150446.1"/>
</dbReference>
<dbReference type="PATRIC" id="fig|1125779.3.peg.628"/>
<dbReference type="STRING" id="1125779.HMPREF1219_00643"/>
<gene>
    <name evidence="1" type="ORF">HMPREF1219_00643</name>
</gene>
<reference evidence="1 2" key="1">
    <citation type="submission" date="2013-05" db="EMBL/GenBank/DDBJ databases">
        <title>The Genome Sequence of Corynebacterium pyruviciproducens 1773O (ATCC BAA-1742).</title>
        <authorList>
            <consortium name="The Broad Institute Genomics Platform"/>
            <person name="Earl A."/>
            <person name="Ward D."/>
            <person name="Feldgarden M."/>
            <person name="Gevers D."/>
            <person name="Tong J."/>
            <person name="Walker B."/>
            <person name="Young S."/>
            <person name="Zeng Q."/>
            <person name="Gargeya S."/>
            <person name="Fitzgerald M."/>
            <person name="Haas B."/>
            <person name="Abouelleil A."/>
            <person name="Allen A.W."/>
            <person name="Alvarado L."/>
            <person name="Arachchi H.M."/>
            <person name="Berlin A.M."/>
            <person name="Chapman S.B."/>
            <person name="Gainer-Dewar J."/>
            <person name="Goldberg J."/>
            <person name="Griggs A."/>
            <person name="Gujja S."/>
            <person name="Hansen M."/>
            <person name="Howarth C."/>
            <person name="Imamovic A."/>
            <person name="Ireland A."/>
            <person name="Larimer J."/>
            <person name="McCowan C."/>
            <person name="Murphy C."/>
            <person name="Pearson M."/>
            <person name="Poon T.W."/>
            <person name="Priest M."/>
            <person name="Roberts A."/>
            <person name="Saif S."/>
            <person name="Shea T."/>
            <person name="Sisk P."/>
            <person name="Sykes S."/>
            <person name="Wortman J."/>
            <person name="Nusbaum C."/>
            <person name="Birren B."/>
        </authorList>
    </citation>
    <scope>NUCLEOTIDE SEQUENCE [LARGE SCALE GENOMIC DNA]</scope>
    <source>
        <strain evidence="1 2">ATCC BAA-1742</strain>
    </source>
</reference>
<name>S3A1S0_9CORY</name>
<dbReference type="InterPro" id="IPR014710">
    <property type="entry name" value="RmlC-like_jellyroll"/>
</dbReference>
<dbReference type="Gene3D" id="2.60.120.10">
    <property type="entry name" value="Jelly Rolls"/>
    <property type="match status" value="1"/>
</dbReference>
<dbReference type="eggNOG" id="COG3435">
    <property type="taxonomic scope" value="Bacteria"/>
</dbReference>
<comment type="caution">
    <text evidence="1">The sequence shown here is derived from an EMBL/GenBank/DDBJ whole genome shotgun (WGS) entry which is preliminary data.</text>
</comment>
<keyword evidence="2" id="KW-1185">Reference proteome</keyword>
<sequence length="60" mass="6367">MEPGHAAFRYTNPTTGGDVMATIRAEFHRLTAGTTTTPLREVGNRVIQCFEGSATVTIGG</sequence>
<proteinExistence type="predicted"/>
<dbReference type="AlphaFoldDB" id="S3A1S0"/>
<evidence type="ECO:0000313" key="1">
    <source>
        <dbReference type="EMBL" id="EPD70209.1"/>
    </source>
</evidence>
<protein>
    <submittedName>
        <fullName evidence="1">Uncharacterized protein</fullName>
    </submittedName>
</protein>
<dbReference type="SUPFAM" id="SSF51182">
    <property type="entry name" value="RmlC-like cupins"/>
    <property type="match status" value="1"/>
</dbReference>
<evidence type="ECO:0000313" key="2">
    <source>
        <dbReference type="Proteomes" id="UP000014408"/>
    </source>
</evidence>